<dbReference type="CTD" id="20318186"/>
<dbReference type="KEGG" id="ovi:T265_04000"/>
<accession>A0A074ZPI8</accession>
<evidence type="ECO:0000313" key="1">
    <source>
        <dbReference type="EMBL" id="KER29338.1"/>
    </source>
</evidence>
<name>A0A074ZPI8_OPIVI</name>
<sequence length="71" mass="7662">MDARNKPPIGRPIRMINPVISAGSHAIPGNLIQLIMTPDRSLYSIFAVLLLKAKIVPGVGQGVRQQGTENM</sequence>
<dbReference type="GeneID" id="20318186"/>
<dbReference type="RefSeq" id="XP_009166882.1">
    <property type="nucleotide sequence ID" value="XM_009168618.1"/>
</dbReference>
<protein>
    <submittedName>
        <fullName evidence="1">Uncharacterized protein</fullName>
    </submittedName>
</protein>
<dbReference type="Proteomes" id="UP000054324">
    <property type="component" value="Unassembled WGS sequence"/>
</dbReference>
<gene>
    <name evidence="1" type="ORF">T265_04000</name>
</gene>
<organism evidence="1 2">
    <name type="scientific">Opisthorchis viverrini</name>
    <name type="common">Southeast Asian liver fluke</name>
    <dbReference type="NCBI Taxonomy" id="6198"/>
    <lineage>
        <taxon>Eukaryota</taxon>
        <taxon>Metazoa</taxon>
        <taxon>Spiralia</taxon>
        <taxon>Lophotrochozoa</taxon>
        <taxon>Platyhelminthes</taxon>
        <taxon>Trematoda</taxon>
        <taxon>Digenea</taxon>
        <taxon>Opisthorchiida</taxon>
        <taxon>Opisthorchiata</taxon>
        <taxon>Opisthorchiidae</taxon>
        <taxon>Opisthorchis</taxon>
    </lineage>
</organism>
<dbReference type="EMBL" id="KL596680">
    <property type="protein sequence ID" value="KER29338.1"/>
    <property type="molecule type" value="Genomic_DNA"/>
</dbReference>
<evidence type="ECO:0000313" key="2">
    <source>
        <dbReference type="Proteomes" id="UP000054324"/>
    </source>
</evidence>
<reference evidence="1 2" key="1">
    <citation type="submission" date="2013-11" db="EMBL/GenBank/DDBJ databases">
        <title>Opisthorchis viverrini - life in the bile duct.</title>
        <authorList>
            <person name="Young N.D."/>
            <person name="Nagarajan N."/>
            <person name="Lin S.J."/>
            <person name="Korhonen P.K."/>
            <person name="Jex A.R."/>
            <person name="Hall R.S."/>
            <person name="Safavi-Hemami H."/>
            <person name="Kaewkong W."/>
            <person name="Bertrand D."/>
            <person name="Gao S."/>
            <person name="Seet Q."/>
            <person name="Wongkham S."/>
            <person name="Teh B.T."/>
            <person name="Wongkham C."/>
            <person name="Intapan P.M."/>
            <person name="Maleewong W."/>
            <person name="Yang X."/>
            <person name="Hu M."/>
            <person name="Wang Z."/>
            <person name="Hofmann A."/>
            <person name="Sternberg P.W."/>
            <person name="Tan P."/>
            <person name="Wang J."/>
            <person name="Gasser R.B."/>
        </authorList>
    </citation>
    <scope>NUCLEOTIDE SEQUENCE [LARGE SCALE GENOMIC DNA]</scope>
</reference>
<dbReference type="AlphaFoldDB" id="A0A074ZPI8"/>
<keyword evidence="2" id="KW-1185">Reference proteome</keyword>
<proteinExistence type="predicted"/>